<comment type="function">
    <text evidence="2">Component of the dihydroxyacetone kinase complex, which is responsible for the phosphoenolpyruvate (PEP)-dependent phosphorylation of dihydroxyacetone. DhaM serves as the phosphoryl donor. Is phosphorylated by phosphoenolpyruvate in an EI- and HPr-dependent reaction, and a phosphorelay system on histidine residues finally leads to phosphoryl transfer to DhaL and dihydroxyacetone.</text>
</comment>
<evidence type="ECO:0000256" key="4">
    <source>
        <dbReference type="ARBA" id="ARBA00022679"/>
    </source>
</evidence>
<keyword evidence="7" id="KW-0418">Kinase</keyword>
<protein>
    <recommendedName>
        <fullName evidence="3">phosphoenolpyruvate--glycerone phosphotransferase</fullName>
        <ecNumber evidence="3">2.7.1.121</ecNumber>
    </recommendedName>
</protein>
<evidence type="ECO:0000256" key="5">
    <source>
        <dbReference type="ARBA" id="ARBA00046577"/>
    </source>
</evidence>
<dbReference type="PANTHER" id="PTHR38594:SF1">
    <property type="entry name" value="PEP-DEPENDENT DIHYDROXYACETONE KINASE, PHOSPHORYL DONOR SUBUNIT DHAM"/>
    <property type="match status" value="1"/>
</dbReference>
<comment type="caution">
    <text evidence="7">The sequence shown here is derived from an EMBL/GenBank/DDBJ whole genome shotgun (WGS) entry which is preliminary data.</text>
</comment>
<dbReference type="EMBL" id="JBHTAX010000001">
    <property type="protein sequence ID" value="MFC7189757.1"/>
    <property type="molecule type" value="Genomic_DNA"/>
</dbReference>
<dbReference type="PROSITE" id="PS51096">
    <property type="entry name" value="PTS_EIIA_TYPE_4"/>
    <property type="match status" value="1"/>
</dbReference>
<dbReference type="EC" id="2.7.1.121" evidence="3"/>
<evidence type="ECO:0000256" key="3">
    <source>
        <dbReference type="ARBA" id="ARBA00012095"/>
    </source>
</evidence>
<gene>
    <name evidence="7" type="primary">dhaM</name>
    <name evidence="7" type="ORF">ACFQL7_07720</name>
</gene>
<keyword evidence="8" id="KW-1185">Reference proteome</keyword>
<evidence type="ECO:0000256" key="1">
    <source>
        <dbReference type="ARBA" id="ARBA00001113"/>
    </source>
</evidence>
<organism evidence="7 8">
    <name type="scientific">Halocatena marina</name>
    <dbReference type="NCBI Taxonomy" id="2934937"/>
    <lineage>
        <taxon>Archaea</taxon>
        <taxon>Methanobacteriati</taxon>
        <taxon>Methanobacteriota</taxon>
        <taxon>Stenosarchaea group</taxon>
        <taxon>Halobacteria</taxon>
        <taxon>Halobacteriales</taxon>
        <taxon>Natronomonadaceae</taxon>
        <taxon>Halocatena</taxon>
    </lineage>
</organism>
<dbReference type="InterPro" id="IPR012844">
    <property type="entry name" value="DhaM_N"/>
</dbReference>
<feature type="domain" description="PTS EIIA type-4" evidence="6">
    <location>
        <begin position="1"/>
        <end position="127"/>
    </location>
</feature>
<dbReference type="RefSeq" id="WP_248905962.1">
    <property type="nucleotide sequence ID" value="NZ_CP109979.1"/>
</dbReference>
<dbReference type="NCBIfam" id="TIGR02364">
    <property type="entry name" value="dha_pts"/>
    <property type="match status" value="1"/>
</dbReference>
<reference evidence="7 8" key="1">
    <citation type="journal article" date="2019" name="Int. J. Syst. Evol. Microbiol.">
        <title>The Global Catalogue of Microorganisms (GCM) 10K type strain sequencing project: providing services to taxonomists for standard genome sequencing and annotation.</title>
        <authorList>
            <consortium name="The Broad Institute Genomics Platform"/>
            <consortium name="The Broad Institute Genome Sequencing Center for Infectious Disease"/>
            <person name="Wu L."/>
            <person name="Ma J."/>
        </authorList>
    </citation>
    <scope>NUCLEOTIDE SEQUENCE [LARGE SCALE GENOMIC DNA]</scope>
    <source>
        <strain evidence="7 8">RDMS1</strain>
    </source>
</reference>
<proteinExistence type="predicted"/>
<sequence length="127" mass="12532">MVGILVVSHSLKAAEGICEIAAQMGNADVPIVPVGGGPDGSIGTSVNDISAALDELGDADTVVILVDLGSAVLNAETALDQFEGEAAIADAPILEGALNATIEATSSKATLESVVSSAEEASELSKV</sequence>
<comment type="catalytic activity">
    <reaction evidence="1">
        <text>dihydroxyacetone + phosphoenolpyruvate = dihydroxyacetone phosphate + pyruvate</text>
        <dbReference type="Rhea" id="RHEA:18381"/>
        <dbReference type="ChEBI" id="CHEBI:15361"/>
        <dbReference type="ChEBI" id="CHEBI:16016"/>
        <dbReference type="ChEBI" id="CHEBI:57642"/>
        <dbReference type="ChEBI" id="CHEBI:58702"/>
        <dbReference type="EC" id="2.7.1.121"/>
    </reaction>
</comment>
<dbReference type="GO" id="GO:0047324">
    <property type="term" value="F:phosphoenolpyruvate-glycerone phosphotransferase activity"/>
    <property type="evidence" value="ECO:0007669"/>
    <property type="project" value="UniProtKB-EC"/>
</dbReference>
<dbReference type="Pfam" id="PF03610">
    <property type="entry name" value="EIIA-man"/>
    <property type="match status" value="1"/>
</dbReference>
<dbReference type="InterPro" id="IPR039643">
    <property type="entry name" value="DhaM"/>
</dbReference>
<dbReference type="InterPro" id="IPR004701">
    <property type="entry name" value="PTS_EIIA_man-typ"/>
</dbReference>
<dbReference type="Gene3D" id="3.40.50.510">
    <property type="entry name" value="Phosphotransferase system, mannose-type IIA component"/>
    <property type="match status" value="1"/>
</dbReference>
<evidence type="ECO:0000313" key="7">
    <source>
        <dbReference type="EMBL" id="MFC7189757.1"/>
    </source>
</evidence>
<name>A0ABD5YLI4_9EURY</name>
<dbReference type="PANTHER" id="PTHR38594">
    <property type="entry name" value="PEP-DEPENDENT DIHYDROXYACETONE KINASE, PHOSPHORYL DONOR SUBUNIT DHAM"/>
    <property type="match status" value="1"/>
</dbReference>
<accession>A0ABD5YLI4</accession>
<dbReference type="GeneID" id="76199315"/>
<comment type="subunit">
    <text evidence="5">Homodimer. The dihydroxyacetone kinase complex is composed of a homodimer of DhaM, a homodimer of DhaK and the subunit DhaL.</text>
</comment>
<keyword evidence="4 7" id="KW-0808">Transferase</keyword>
<dbReference type="SUPFAM" id="SSF53062">
    <property type="entry name" value="PTS system fructose IIA component-like"/>
    <property type="match status" value="1"/>
</dbReference>
<dbReference type="Proteomes" id="UP001596417">
    <property type="component" value="Unassembled WGS sequence"/>
</dbReference>
<evidence type="ECO:0000259" key="6">
    <source>
        <dbReference type="PROSITE" id="PS51096"/>
    </source>
</evidence>
<evidence type="ECO:0000313" key="8">
    <source>
        <dbReference type="Proteomes" id="UP001596417"/>
    </source>
</evidence>
<dbReference type="InterPro" id="IPR036662">
    <property type="entry name" value="PTS_EIIA_man-typ_sf"/>
</dbReference>
<evidence type="ECO:0000256" key="2">
    <source>
        <dbReference type="ARBA" id="ARBA00002788"/>
    </source>
</evidence>
<dbReference type="AlphaFoldDB" id="A0ABD5YLI4"/>